<feature type="compositionally biased region" description="Basic and acidic residues" evidence="4">
    <location>
        <begin position="395"/>
        <end position="405"/>
    </location>
</feature>
<dbReference type="InterPro" id="IPR009057">
    <property type="entry name" value="Homeodomain-like_sf"/>
</dbReference>
<feature type="region of interest" description="Disordered" evidence="4">
    <location>
        <begin position="119"/>
        <end position="283"/>
    </location>
</feature>
<dbReference type="SMART" id="SM00297">
    <property type="entry name" value="BROMO"/>
    <property type="match status" value="1"/>
</dbReference>
<feature type="compositionally biased region" description="Basic residues" evidence="4">
    <location>
        <begin position="240"/>
        <end position="249"/>
    </location>
</feature>
<dbReference type="SUPFAM" id="SSF47370">
    <property type="entry name" value="Bromodomain"/>
    <property type="match status" value="1"/>
</dbReference>
<reference evidence="8" key="1">
    <citation type="journal article" date="2023" name="Nat. Commun.">
        <title>Diploid and tetraploid genomes of Acorus and the evolution of monocots.</title>
        <authorList>
            <person name="Ma L."/>
            <person name="Liu K.W."/>
            <person name="Li Z."/>
            <person name="Hsiao Y.Y."/>
            <person name="Qi Y."/>
            <person name="Fu T."/>
            <person name="Tang G.D."/>
            <person name="Zhang D."/>
            <person name="Sun W.H."/>
            <person name="Liu D.K."/>
            <person name="Li Y."/>
            <person name="Chen G.Z."/>
            <person name="Liu X.D."/>
            <person name="Liao X.Y."/>
            <person name="Jiang Y.T."/>
            <person name="Yu X."/>
            <person name="Hao Y."/>
            <person name="Huang J."/>
            <person name="Zhao X.W."/>
            <person name="Ke S."/>
            <person name="Chen Y.Y."/>
            <person name="Wu W.L."/>
            <person name="Hsu J.L."/>
            <person name="Lin Y.F."/>
            <person name="Huang M.D."/>
            <person name="Li C.Y."/>
            <person name="Huang L."/>
            <person name="Wang Z.W."/>
            <person name="Zhao X."/>
            <person name="Zhong W.Y."/>
            <person name="Peng D.H."/>
            <person name="Ahmad S."/>
            <person name="Lan S."/>
            <person name="Zhang J.S."/>
            <person name="Tsai W.C."/>
            <person name="Van de Peer Y."/>
            <person name="Liu Z.J."/>
        </authorList>
    </citation>
    <scope>NUCLEOTIDE SEQUENCE</scope>
    <source>
        <strain evidence="8">CP</strain>
    </source>
</reference>
<dbReference type="PROSITE" id="PS50014">
    <property type="entry name" value="BROMODOMAIN_2"/>
    <property type="match status" value="1"/>
</dbReference>
<dbReference type="EMBL" id="JAUJYO010000010">
    <property type="protein sequence ID" value="KAK1307500.1"/>
    <property type="molecule type" value="Genomic_DNA"/>
</dbReference>
<feature type="compositionally biased region" description="Basic and acidic residues" evidence="4">
    <location>
        <begin position="119"/>
        <end position="140"/>
    </location>
</feature>
<dbReference type="InterPro" id="IPR017930">
    <property type="entry name" value="Myb_dom"/>
</dbReference>
<feature type="compositionally biased region" description="Low complexity" evidence="4">
    <location>
        <begin position="214"/>
        <end position="226"/>
    </location>
</feature>
<feature type="region of interest" description="Disordered" evidence="4">
    <location>
        <begin position="387"/>
        <end position="611"/>
    </location>
</feature>
<dbReference type="GO" id="GO:0003677">
    <property type="term" value="F:DNA binding"/>
    <property type="evidence" value="ECO:0007669"/>
    <property type="project" value="UniProtKB-KW"/>
</dbReference>
<dbReference type="AlphaFoldDB" id="A0AAV9E3J7"/>
<keyword evidence="1 3" id="KW-0103">Bromodomain</keyword>
<dbReference type="PROSITE" id="PS51294">
    <property type="entry name" value="HTH_MYB"/>
    <property type="match status" value="1"/>
</dbReference>
<keyword evidence="9" id="KW-1185">Reference proteome</keyword>
<dbReference type="Pfam" id="PF00439">
    <property type="entry name" value="Bromodomain"/>
    <property type="match status" value="1"/>
</dbReference>
<organism evidence="8 9">
    <name type="scientific">Acorus calamus</name>
    <name type="common">Sweet flag</name>
    <dbReference type="NCBI Taxonomy" id="4465"/>
    <lineage>
        <taxon>Eukaryota</taxon>
        <taxon>Viridiplantae</taxon>
        <taxon>Streptophyta</taxon>
        <taxon>Embryophyta</taxon>
        <taxon>Tracheophyta</taxon>
        <taxon>Spermatophyta</taxon>
        <taxon>Magnoliopsida</taxon>
        <taxon>Liliopsida</taxon>
        <taxon>Acoraceae</taxon>
        <taxon>Acorus</taxon>
    </lineage>
</organism>
<feature type="domain" description="Myb-like" evidence="6">
    <location>
        <begin position="3"/>
        <end position="59"/>
    </location>
</feature>
<evidence type="ECO:0000256" key="1">
    <source>
        <dbReference type="ARBA" id="ARBA00023117"/>
    </source>
</evidence>
<name>A0AAV9E3J7_ACOCL</name>
<evidence type="ECO:0000259" key="7">
    <source>
        <dbReference type="PROSITE" id="PS51294"/>
    </source>
</evidence>
<dbReference type="SUPFAM" id="SSF46689">
    <property type="entry name" value="Homeodomain-like"/>
    <property type="match status" value="1"/>
</dbReference>
<dbReference type="InterPro" id="IPR036427">
    <property type="entry name" value="Bromodomain-like_sf"/>
</dbReference>
<accession>A0AAV9E3J7</accession>
<feature type="compositionally biased region" description="Basic and acidic residues" evidence="4">
    <location>
        <begin position="458"/>
        <end position="476"/>
    </location>
</feature>
<evidence type="ECO:0000259" key="6">
    <source>
        <dbReference type="PROSITE" id="PS50090"/>
    </source>
</evidence>
<dbReference type="Gene3D" id="1.10.10.60">
    <property type="entry name" value="Homeodomain-like"/>
    <property type="match status" value="1"/>
</dbReference>
<dbReference type="InterPro" id="IPR001005">
    <property type="entry name" value="SANT/Myb"/>
</dbReference>
<feature type="compositionally biased region" description="Low complexity" evidence="4">
    <location>
        <begin position="177"/>
        <end position="192"/>
    </location>
</feature>
<evidence type="ECO:0000256" key="2">
    <source>
        <dbReference type="ARBA" id="ARBA00023125"/>
    </source>
</evidence>
<dbReference type="SMART" id="SM00717">
    <property type="entry name" value="SANT"/>
    <property type="match status" value="1"/>
</dbReference>
<dbReference type="PROSITE" id="PS50090">
    <property type="entry name" value="MYB_LIKE"/>
    <property type="match status" value="1"/>
</dbReference>
<gene>
    <name evidence="8" type="ORF">QJS10_CPA10g00093</name>
</gene>
<evidence type="ECO:0000313" key="8">
    <source>
        <dbReference type="EMBL" id="KAK1307500.1"/>
    </source>
</evidence>
<proteinExistence type="predicted"/>
<feature type="domain" description="HTH myb-type" evidence="7">
    <location>
        <begin position="15"/>
        <end position="63"/>
    </location>
</feature>
<dbReference type="Gene3D" id="1.20.920.10">
    <property type="entry name" value="Bromodomain-like"/>
    <property type="match status" value="1"/>
</dbReference>
<evidence type="ECO:0000256" key="4">
    <source>
        <dbReference type="SAM" id="MobiDB-lite"/>
    </source>
</evidence>
<evidence type="ECO:0000256" key="3">
    <source>
        <dbReference type="PROSITE-ProRule" id="PRU00035"/>
    </source>
</evidence>
<feature type="domain" description="Bromo" evidence="5">
    <location>
        <begin position="302"/>
        <end position="374"/>
    </location>
</feature>
<comment type="caution">
    <text evidence="8">The sequence shown here is derived from an EMBL/GenBank/DDBJ whole genome shotgun (WGS) entry which is preliminary data.</text>
</comment>
<evidence type="ECO:0000313" key="9">
    <source>
        <dbReference type="Proteomes" id="UP001180020"/>
    </source>
</evidence>
<feature type="compositionally biased region" description="Low complexity" evidence="4">
    <location>
        <begin position="547"/>
        <end position="565"/>
    </location>
</feature>
<protein>
    <recommendedName>
        <fullName evidence="10">Bromo domain-containing protein</fullName>
    </recommendedName>
</protein>
<dbReference type="Pfam" id="PF00249">
    <property type="entry name" value="Myb_DNA-binding"/>
    <property type="match status" value="1"/>
</dbReference>
<dbReference type="PANTHER" id="PTHR37888">
    <property type="entry name" value="DNA-BINDING BROMODOMAIN-CONTAINING PROTEIN"/>
    <property type="match status" value="1"/>
</dbReference>
<evidence type="ECO:0008006" key="10">
    <source>
        <dbReference type="Google" id="ProtNLM"/>
    </source>
</evidence>
<dbReference type="InterPro" id="IPR001487">
    <property type="entry name" value="Bromodomain"/>
</dbReference>
<dbReference type="CDD" id="cd00167">
    <property type="entry name" value="SANT"/>
    <property type="match status" value="1"/>
</dbReference>
<feature type="compositionally biased region" description="Basic and acidic residues" evidence="4">
    <location>
        <begin position="419"/>
        <end position="432"/>
    </location>
</feature>
<feature type="compositionally biased region" description="Basic and acidic residues" evidence="4">
    <location>
        <begin position="585"/>
        <end position="602"/>
    </location>
</feature>
<feature type="compositionally biased region" description="Low complexity" evidence="4">
    <location>
        <begin position="447"/>
        <end position="457"/>
    </location>
</feature>
<evidence type="ECO:0000259" key="5">
    <source>
        <dbReference type="PROSITE" id="PS50014"/>
    </source>
</evidence>
<dbReference type="PANTHER" id="PTHR37888:SF11">
    <property type="entry name" value="DNA-BINDING BROMODOMAIN-CONTAINING PROTEIN"/>
    <property type="match status" value="1"/>
</dbReference>
<sequence>MTRSNGQGEIWGTLEELLLASAVHRHGTRSWDSVAMEVQNRISLALTPQSCKRKFYELRRRFEAMDHKIDGGDGVIGAGSFDVPWIDELRKLRVAELKREVQHHDVSIVSLQIKVKRLTEERERSVREGEGKADQAKDSSEEGVDEPARLVGGGDSGRSCNDSKGTDPGSRSGEANPAEGVVGGAEPAAGDVGVDRPAGEASFNGSSDTIAKGAAASPPVEAAEPVENSDVQSSASLSGKGRRMKKRRVSATSTAVDEAEEEADVRVGDGRGGGGGGEASHVRRDRTVEKSKPLVDFLQIIRSHTYGSVFERRLEIQENLEYKGLIKRHVDLETVRSKVDRGEYPSDQRPGFFRDLLLLFNNAIAFFPKGSSESVAAFELRRLVSKEAPASETSHASRSESEKEPQQSNDPPPATPQEAKPRETDLIKDSLPPKRGPVLIACRKRSSISAKAAASSIVDEKPNLEAKEESKAETKKSSSGTRGLRTNKVLNPKLKQVSAEEKPAPPQPPPPTKAKKKAAVAPAAAAAKKRSEAAKFLNRMKKGGGSPSSSSLKSSSVAPPSSTAAGGVGSRGDSKRGSTSGGGTRKVEGLRHGSGGKKEAKAAEVSAAKRG</sequence>
<reference evidence="8" key="2">
    <citation type="submission" date="2023-06" db="EMBL/GenBank/DDBJ databases">
        <authorList>
            <person name="Ma L."/>
            <person name="Liu K.-W."/>
            <person name="Li Z."/>
            <person name="Hsiao Y.-Y."/>
            <person name="Qi Y."/>
            <person name="Fu T."/>
            <person name="Tang G."/>
            <person name="Zhang D."/>
            <person name="Sun W.-H."/>
            <person name="Liu D.-K."/>
            <person name="Li Y."/>
            <person name="Chen G.-Z."/>
            <person name="Liu X.-D."/>
            <person name="Liao X.-Y."/>
            <person name="Jiang Y.-T."/>
            <person name="Yu X."/>
            <person name="Hao Y."/>
            <person name="Huang J."/>
            <person name="Zhao X.-W."/>
            <person name="Ke S."/>
            <person name="Chen Y.-Y."/>
            <person name="Wu W.-L."/>
            <person name="Hsu J.-L."/>
            <person name="Lin Y.-F."/>
            <person name="Huang M.-D."/>
            <person name="Li C.-Y."/>
            <person name="Huang L."/>
            <person name="Wang Z.-W."/>
            <person name="Zhao X."/>
            <person name="Zhong W.-Y."/>
            <person name="Peng D.-H."/>
            <person name="Ahmad S."/>
            <person name="Lan S."/>
            <person name="Zhang J.-S."/>
            <person name="Tsai W.-C."/>
            <person name="Van De Peer Y."/>
            <person name="Liu Z.-J."/>
        </authorList>
    </citation>
    <scope>NUCLEOTIDE SEQUENCE</scope>
    <source>
        <strain evidence="8">CP</strain>
        <tissue evidence="8">Leaves</tissue>
    </source>
</reference>
<keyword evidence="2" id="KW-0238">DNA-binding</keyword>
<dbReference type="CDD" id="cd04369">
    <property type="entry name" value="Bromodomain"/>
    <property type="match status" value="1"/>
</dbReference>
<dbReference type="Proteomes" id="UP001180020">
    <property type="component" value="Unassembled WGS sequence"/>
</dbReference>